<reference evidence="1" key="1">
    <citation type="journal article" date="2015" name="Nature">
        <title>Complex archaea that bridge the gap between prokaryotes and eukaryotes.</title>
        <authorList>
            <person name="Spang A."/>
            <person name="Saw J.H."/>
            <person name="Jorgensen S.L."/>
            <person name="Zaremba-Niedzwiedzka K."/>
            <person name="Martijn J."/>
            <person name="Lind A.E."/>
            <person name="van Eijk R."/>
            <person name="Schleper C."/>
            <person name="Guy L."/>
            <person name="Ettema T.J."/>
        </authorList>
    </citation>
    <scope>NUCLEOTIDE SEQUENCE</scope>
</reference>
<proteinExistence type="predicted"/>
<dbReference type="EMBL" id="LAZR01005159">
    <property type="protein sequence ID" value="KKN02349.1"/>
    <property type="molecule type" value="Genomic_DNA"/>
</dbReference>
<organism evidence="1">
    <name type="scientific">marine sediment metagenome</name>
    <dbReference type="NCBI Taxonomy" id="412755"/>
    <lineage>
        <taxon>unclassified sequences</taxon>
        <taxon>metagenomes</taxon>
        <taxon>ecological metagenomes</taxon>
    </lineage>
</organism>
<comment type="caution">
    <text evidence="1">The sequence shown here is derived from an EMBL/GenBank/DDBJ whole genome shotgun (WGS) entry which is preliminary data.</text>
</comment>
<accession>A0A0F9M9G9</accession>
<dbReference type="AlphaFoldDB" id="A0A0F9M9G9"/>
<sequence>MKIKRVVILTIAALLFTTTAWAAQYQLKSETLPVVGSTAVRITSTVNTWATSVLFQPHISHPSAIMRIGDSGVTTTHGIRIVHSQSLAMDAPSFGGTSDVYDLFNFWAICGSEAGADFSTIANSCSLTFTFPVQE</sequence>
<evidence type="ECO:0000313" key="1">
    <source>
        <dbReference type="EMBL" id="KKN02349.1"/>
    </source>
</evidence>
<name>A0A0F9M9G9_9ZZZZ</name>
<protein>
    <submittedName>
        <fullName evidence="1">Uncharacterized protein</fullName>
    </submittedName>
</protein>
<gene>
    <name evidence="1" type="ORF">LCGC14_1118620</name>
</gene>